<sequence>MLVSLDNAASGCIFFKLDKSIFEPSLPQYDESFLAEE</sequence>
<organism evidence="1 2">
    <name type="scientific">Shewanella piezotolerans (strain WP3 / JCM 13877)</name>
    <dbReference type="NCBI Taxonomy" id="225849"/>
    <lineage>
        <taxon>Bacteria</taxon>
        <taxon>Pseudomonadati</taxon>
        <taxon>Pseudomonadota</taxon>
        <taxon>Gammaproteobacteria</taxon>
        <taxon>Alteromonadales</taxon>
        <taxon>Shewanellaceae</taxon>
        <taxon>Shewanella</taxon>
    </lineage>
</organism>
<evidence type="ECO:0000313" key="1">
    <source>
        <dbReference type="EMBL" id="ACJ30259.1"/>
    </source>
</evidence>
<gene>
    <name evidence="1" type="ordered locus">swp_3567</name>
</gene>
<dbReference type="HOGENOM" id="CLU_3348573_0_0_6"/>
<dbReference type="AlphaFoldDB" id="B8CQC9"/>
<dbReference type="KEGG" id="swp:swp_3567"/>
<dbReference type="Proteomes" id="UP000000753">
    <property type="component" value="Chromosome"/>
</dbReference>
<accession>B8CQC9</accession>
<protein>
    <submittedName>
        <fullName evidence="1">Uncharacterized protein</fullName>
    </submittedName>
</protein>
<dbReference type="EMBL" id="CP000472">
    <property type="protein sequence ID" value="ACJ30259.1"/>
    <property type="molecule type" value="Genomic_DNA"/>
</dbReference>
<keyword evidence="2" id="KW-1185">Reference proteome</keyword>
<dbReference type="STRING" id="225849.swp_3567"/>
<proteinExistence type="predicted"/>
<evidence type="ECO:0000313" key="2">
    <source>
        <dbReference type="Proteomes" id="UP000000753"/>
    </source>
</evidence>
<name>B8CQC9_SHEPW</name>
<reference evidence="1 2" key="1">
    <citation type="journal article" date="2008" name="PLoS ONE">
        <title>Environmental adaptation: genomic analysis of the piezotolerant and psychrotolerant deep-sea iron reducing bacterium Shewanella piezotolerans WP3.</title>
        <authorList>
            <person name="Wang F."/>
            <person name="Wang J."/>
            <person name="Jian H."/>
            <person name="Zhang B."/>
            <person name="Li S."/>
            <person name="Wang F."/>
            <person name="Zeng X."/>
            <person name="Gao L."/>
            <person name="Bartlett D.H."/>
            <person name="Yu J."/>
            <person name="Hu S."/>
            <person name="Xiao X."/>
        </authorList>
    </citation>
    <scope>NUCLEOTIDE SEQUENCE [LARGE SCALE GENOMIC DNA]</scope>
    <source>
        <strain evidence="2">WP3 / JCM 13877</strain>
    </source>
</reference>